<dbReference type="EMBL" id="JAROKS010000021">
    <property type="protein sequence ID" value="KAK1790951.1"/>
    <property type="molecule type" value="Genomic_DNA"/>
</dbReference>
<evidence type="ECO:0000313" key="5">
    <source>
        <dbReference type="Proteomes" id="UP001239994"/>
    </source>
</evidence>
<keyword evidence="2" id="KW-0732">Signal</keyword>
<name>A0AAD9DR20_9TELE</name>
<feature type="chain" id="PRO_5041967159" description="Chemokine interleukin-8-like domain-containing protein" evidence="2">
    <location>
        <begin position="24"/>
        <end position="129"/>
    </location>
</feature>
<dbReference type="GO" id="GO:0006955">
    <property type="term" value="P:immune response"/>
    <property type="evidence" value="ECO:0007669"/>
    <property type="project" value="InterPro"/>
</dbReference>
<reference evidence="4" key="1">
    <citation type="submission" date="2023-03" db="EMBL/GenBank/DDBJ databases">
        <title>Electrophorus voltai genome.</title>
        <authorList>
            <person name="Bian C."/>
        </authorList>
    </citation>
    <scope>NUCLEOTIDE SEQUENCE</scope>
    <source>
        <strain evidence="4">CB-2022</strain>
        <tissue evidence="4">Muscle</tissue>
    </source>
</reference>
<dbReference type="Proteomes" id="UP001239994">
    <property type="component" value="Unassembled WGS sequence"/>
</dbReference>
<dbReference type="PANTHER" id="PTHR12015">
    <property type="entry name" value="SMALL INDUCIBLE CYTOKINE A"/>
    <property type="match status" value="1"/>
</dbReference>
<feature type="signal peptide" evidence="2">
    <location>
        <begin position="1"/>
        <end position="23"/>
    </location>
</feature>
<organism evidence="4 5">
    <name type="scientific">Electrophorus voltai</name>
    <dbReference type="NCBI Taxonomy" id="2609070"/>
    <lineage>
        <taxon>Eukaryota</taxon>
        <taxon>Metazoa</taxon>
        <taxon>Chordata</taxon>
        <taxon>Craniata</taxon>
        <taxon>Vertebrata</taxon>
        <taxon>Euteleostomi</taxon>
        <taxon>Actinopterygii</taxon>
        <taxon>Neopterygii</taxon>
        <taxon>Teleostei</taxon>
        <taxon>Ostariophysi</taxon>
        <taxon>Gymnotiformes</taxon>
        <taxon>Gymnotoidei</taxon>
        <taxon>Gymnotidae</taxon>
        <taxon>Electrophorus</taxon>
    </lineage>
</organism>
<sequence length="129" mass="14629">MAQIAVPLLLVLLVGFFCQDAAAFRCCRRYSKREVSFTHIRGYAIQTIKRNCNIDAVIFYTSSGRCVCADPSQAWVIRILKRIVNAEGARALVHYFCSMSSLFRNKLHGNLVFLLAVIDDISATPWWLL</sequence>
<protein>
    <recommendedName>
        <fullName evidence="3">Chemokine interleukin-8-like domain-containing protein</fullName>
    </recommendedName>
</protein>
<comment type="caution">
    <text evidence="4">The sequence shown here is derived from an EMBL/GenBank/DDBJ whole genome shotgun (WGS) entry which is preliminary data.</text>
</comment>
<evidence type="ECO:0000256" key="2">
    <source>
        <dbReference type="SAM" id="SignalP"/>
    </source>
</evidence>
<dbReference type="InterPro" id="IPR001811">
    <property type="entry name" value="Chemokine_IL8-like_dom"/>
</dbReference>
<keyword evidence="1" id="KW-0202">Cytokine</keyword>
<dbReference type="Gene3D" id="2.40.50.40">
    <property type="match status" value="1"/>
</dbReference>
<gene>
    <name evidence="4" type="ORF">P4O66_014794</name>
</gene>
<accession>A0AAD9DR20</accession>
<dbReference type="AlphaFoldDB" id="A0AAD9DR20"/>
<dbReference type="PANTHER" id="PTHR12015:SF190">
    <property type="entry name" value="C-C MOTIF CHEMOKINE"/>
    <property type="match status" value="1"/>
</dbReference>
<evidence type="ECO:0000259" key="3">
    <source>
        <dbReference type="SMART" id="SM00199"/>
    </source>
</evidence>
<dbReference type="SUPFAM" id="SSF54117">
    <property type="entry name" value="Interleukin 8-like chemokines"/>
    <property type="match status" value="1"/>
</dbReference>
<evidence type="ECO:0000313" key="4">
    <source>
        <dbReference type="EMBL" id="KAK1790951.1"/>
    </source>
</evidence>
<dbReference type="InterPro" id="IPR036048">
    <property type="entry name" value="Interleukin_8-like_sf"/>
</dbReference>
<feature type="domain" description="Chemokine interleukin-8-like" evidence="3">
    <location>
        <begin position="23"/>
        <end position="83"/>
    </location>
</feature>
<evidence type="ECO:0000256" key="1">
    <source>
        <dbReference type="ARBA" id="ARBA00022514"/>
    </source>
</evidence>
<dbReference type="Pfam" id="PF00048">
    <property type="entry name" value="IL8"/>
    <property type="match status" value="1"/>
</dbReference>
<dbReference type="InterPro" id="IPR039809">
    <property type="entry name" value="Chemokine_b/g/d"/>
</dbReference>
<keyword evidence="5" id="KW-1185">Reference proteome</keyword>
<dbReference type="GO" id="GO:0005615">
    <property type="term" value="C:extracellular space"/>
    <property type="evidence" value="ECO:0007669"/>
    <property type="project" value="UniProtKB-KW"/>
</dbReference>
<dbReference type="SMART" id="SM00199">
    <property type="entry name" value="SCY"/>
    <property type="match status" value="1"/>
</dbReference>
<dbReference type="GO" id="GO:0008009">
    <property type="term" value="F:chemokine activity"/>
    <property type="evidence" value="ECO:0007669"/>
    <property type="project" value="InterPro"/>
</dbReference>
<proteinExistence type="predicted"/>